<evidence type="ECO:0000313" key="7">
    <source>
        <dbReference type="Proteomes" id="UP000636800"/>
    </source>
</evidence>
<proteinExistence type="predicted"/>
<dbReference type="InterPro" id="IPR005630">
    <property type="entry name" value="Terpene_synthase_metal-bd"/>
</dbReference>
<dbReference type="GO" id="GO:0000287">
    <property type="term" value="F:magnesium ion binding"/>
    <property type="evidence" value="ECO:0007669"/>
    <property type="project" value="InterPro"/>
</dbReference>
<comment type="caution">
    <text evidence="6">The sequence shown here is derived from an EMBL/GenBank/DDBJ whole genome shotgun (WGS) entry which is preliminary data.</text>
</comment>
<reference evidence="6 7" key="1">
    <citation type="journal article" date="2020" name="Nat. Food">
        <title>A phased Vanilla planifolia genome enables genetic improvement of flavour and production.</title>
        <authorList>
            <person name="Hasing T."/>
            <person name="Tang H."/>
            <person name="Brym M."/>
            <person name="Khazi F."/>
            <person name="Huang T."/>
            <person name="Chambers A.H."/>
        </authorList>
    </citation>
    <scope>NUCLEOTIDE SEQUENCE [LARGE SCALE GENOMIC DNA]</scope>
    <source>
        <tissue evidence="6">Leaf</tissue>
    </source>
</reference>
<dbReference type="AlphaFoldDB" id="A0A835RSS9"/>
<dbReference type="GO" id="GO:0009507">
    <property type="term" value="C:chloroplast"/>
    <property type="evidence" value="ECO:0007669"/>
    <property type="project" value="TreeGrafter"/>
</dbReference>
<evidence type="ECO:0000256" key="2">
    <source>
        <dbReference type="ARBA" id="ARBA00022723"/>
    </source>
</evidence>
<comment type="cofactor">
    <cofactor evidence="1">
        <name>Mg(2+)</name>
        <dbReference type="ChEBI" id="CHEBI:18420"/>
    </cofactor>
</comment>
<dbReference type="SUPFAM" id="SSF48239">
    <property type="entry name" value="Terpenoid cyclases/Protein prenyltransferases"/>
    <property type="match status" value="2"/>
</dbReference>
<dbReference type="Gene3D" id="1.10.600.10">
    <property type="entry name" value="Farnesyl Diphosphate Synthase"/>
    <property type="match status" value="1"/>
</dbReference>
<protein>
    <submittedName>
        <fullName evidence="6">Uncharacterized protein</fullName>
    </submittedName>
</protein>
<dbReference type="InterPro" id="IPR001906">
    <property type="entry name" value="Terpene_synth_N"/>
</dbReference>
<dbReference type="GO" id="GO:0010333">
    <property type="term" value="F:terpene synthase activity"/>
    <property type="evidence" value="ECO:0007669"/>
    <property type="project" value="InterPro"/>
</dbReference>
<dbReference type="SUPFAM" id="SSF48576">
    <property type="entry name" value="Terpenoid synthases"/>
    <property type="match status" value="1"/>
</dbReference>
<keyword evidence="2" id="KW-0479">Metal-binding</keyword>
<dbReference type="Gene3D" id="1.50.10.130">
    <property type="entry name" value="Terpene synthase, N-terminal domain"/>
    <property type="match status" value="2"/>
</dbReference>
<feature type="domain" description="Terpene synthase N-terminal" evidence="4">
    <location>
        <begin position="264"/>
        <end position="406"/>
    </location>
</feature>
<evidence type="ECO:0000259" key="4">
    <source>
        <dbReference type="Pfam" id="PF01397"/>
    </source>
</evidence>
<keyword evidence="7" id="KW-1185">Reference proteome</keyword>
<evidence type="ECO:0000313" key="6">
    <source>
        <dbReference type="EMBL" id="KAG0491508.1"/>
    </source>
</evidence>
<feature type="domain" description="Terpene synthase metal-binding" evidence="5">
    <location>
        <begin position="489"/>
        <end position="702"/>
    </location>
</feature>
<dbReference type="PANTHER" id="PTHR31739">
    <property type="entry name" value="ENT-COPALYL DIPHOSPHATE SYNTHASE, CHLOROPLASTIC"/>
    <property type="match status" value="1"/>
</dbReference>
<dbReference type="PANTHER" id="PTHR31739:SF4">
    <property type="entry name" value="ENT-COPALYL DIPHOSPHATE SYNTHASE, CHLOROPLASTIC"/>
    <property type="match status" value="1"/>
</dbReference>
<dbReference type="InterPro" id="IPR050148">
    <property type="entry name" value="Terpene_synthase-like"/>
</dbReference>
<accession>A0A835RSS9</accession>
<dbReference type="InterPro" id="IPR008949">
    <property type="entry name" value="Isoprenoid_synthase_dom_sf"/>
</dbReference>
<dbReference type="InterPro" id="IPR008930">
    <property type="entry name" value="Terpenoid_cyclase/PrenylTrfase"/>
</dbReference>
<organism evidence="6 7">
    <name type="scientific">Vanilla planifolia</name>
    <name type="common">Vanilla</name>
    <dbReference type="NCBI Taxonomy" id="51239"/>
    <lineage>
        <taxon>Eukaryota</taxon>
        <taxon>Viridiplantae</taxon>
        <taxon>Streptophyta</taxon>
        <taxon>Embryophyta</taxon>
        <taxon>Tracheophyta</taxon>
        <taxon>Spermatophyta</taxon>
        <taxon>Magnoliopsida</taxon>
        <taxon>Liliopsida</taxon>
        <taxon>Asparagales</taxon>
        <taxon>Orchidaceae</taxon>
        <taxon>Vanilloideae</taxon>
        <taxon>Vanilleae</taxon>
        <taxon>Vanilla</taxon>
    </lineage>
</organism>
<dbReference type="Proteomes" id="UP000636800">
    <property type="component" value="Chromosome 2"/>
</dbReference>
<gene>
    <name evidence="6" type="ORF">HPP92_004906</name>
</gene>
<sequence length="756" mass="88177">MGSVILSTAFSSYHPISIPQRMKKPSFAKVEHHARAITCRRPPKGAQIPNLIAKARMEITTESERRQLESFELVDNQVKEDERMETLVGEIKDIFASLGDGNFSPTAYDTAWVARIPSIEDPRKPQFPSTIEWITKNQMEDGSWGDHYFFMVDRLISTLSCVITLKLWKHDDGHINKGIQFLQTHLQDLDYDKGLGRTIGFEILFPSLLNEAKSLGLDLPYELSYMKHISKLREKKMSRIPLEMLHSVRTTLLFSLEGIQDLVQWNIIMKLQSQNGSFSDSPAATAAAYLNTRDKKCLEYLTYVVSRFQDHAILACPMDNFERIWMVDTIERLGIEHFFREEISNTLDYLYRHLRKDGMTWGRDAYIADIDDTSMALRLFRLHGYPVSSDVLELYKDDDNNFIEWSLRNPWKITPPWIGVREYIDNYGDKDVWIGKCLYRGYNINNSKYLELAKLEYNKLQVLHKREINSIQQWWKSCGFDDPKITQVNPQNIHFSICVTMYENKFSATRIAYTKCNSLENLLKDIFQNHESIQDLQLFSRAINEWKPSLITTLPASLQRVFRGVYETMNELAIKANSIQGKDGLLYLHDLRKLQVQEYLNIRQFKDANHFECLEEYVEQVKRGLGISIRLLPAMFLMEGVLQEKALQYLDPRSKMHEQSAFILALLNPVIEDWTAVSIYMNKYNCSKEDAIGYIENKIDDAFAELTHEYLKPSNHALDSCRRLIFEHVRITRFYLDRVGNDQFDEVMKRAYTPIP</sequence>
<keyword evidence="3" id="KW-0460">Magnesium</keyword>
<dbReference type="Gene3D" id="1.50.10.160">
    <property type="match status" value="1"/>
</dbReference>
<name>A0A835RSS9_VANPL</name>
<dbReference type="Pfam" id="PF01397">
    <property type="entry name" value="Terpene_synth"/>
    <property type="match status" value="1"/>
</dbReference>
<dbReference type="GO" id="GO:0009686">
    <property type="term" value="P:gibberellin biosynthetic process"/>
    <property type="evidence" value="ECO:0007669"/>
    <property type="project" value="TreeGrafter"/>
</dbReference>
<dbReference type="SFLD" id="SFLDG01014">
    <property type="entry name" value="Terpene_Cyclase_Like_1_N-term"/>
    <property type="match status" value="1"/>
</dbReference>
<evidence type="ECO:0000256" key="3">
    <source>
        <dbReference type="ARBA" id="ARBA00022842"/>
    </source>
</evidence>
<evidence type="ECO:0000259" key="5">
    <source>
        <dbReference type="Pfam" id="PF03936"/>
    </source>
</evidence>
<dbReference type="InterPro" id="IPR036965">
    <property type="entry name" value="Terpene_synth_N_sf"/>
</dbReference>
<dbReference type="EMBL" id="JADCNL010000002">
    <property type="protein sequence ID" value="KAG0491508.1"/>
    <property type="molecule type" value="Genomic_DNA"/>
</dbReference>
<evidence type="ECO:0000256" key="1">
    <source>
        <dbReference type="ARBA" id="ARBA00001946"/>
    </source>
</evidence>
<dbReference type="Pfam" id="PF03936">
    <property type="entry name" value="Terpene_synth_C"/>
    <property type="match status" value="1"/>
</dbReference>